<dbReference type="AlphaFoldDB" id="A0A7S3PGK9"/>
<protein>
    <submittedName>
        <fullName evidence="1">Uncharacterized protein</fullName>
    </submittedName>
</protein>
<reference evidence="1" key="1">
    <citation type="submission" date="2021-01" db="EMBL/GenBank/DDBJ databases">
        <authorList>
            <person name="Corre E."/>
            <person name="Pelletier E."/>
            <person name="Niang G."/>
            <person name="Scheremetjew M."/>
            <person name="Finn R."/>
            <person name="Kale V."/>
            <person name="Holt S."/>
            <person name="Cochrane G."/>
            <person name="Meng A."/>
            <person name="Brown T."/>
            <person name="Cohen L."/>
        </authorList>
    </citation>
    <scope>NUCLEOTIDE SEQUENCE</scope>
    <source>
        <strain evidence="1">GSBS06</strain>
    </source>
</reference>
<accession>A0A7S3PGK9</accession>
<dbReference type="EMBL" id="HBIN01006304">
    <property type="protein sequence ID" value="CAE0434300.1"/>
    <property type="molecule type" value="Transcribed_RNA"/>
</dbReference>
<name>A0A7S3PGK9_9STRA</name>
<organism evidence="1">
    <name type="scientific">Aplanochytrium stocchinoi</name>
    <dbReference type="NCBI Taxonomy" id="215587"/>
    <lineage>
        <taxon>Eukaryota</taxon>
        <taxon>Sar</taxon>
        <taxon>Stramenopiles</taxon>
        <taxon>Bigyra</taxon>
        <taxon>Labyrinthulomycetes</taxon>
        <taxon>Thraustochytrida</taxon>
        <taxon>Thraustochytriidae</taxon>
        <taxon>Aplanochytrium</taxon>
    </lineage>
</organism>
<evidence type="ECO:0000313" key="1">
    <source>
        <dbReference type="EMBL" id="CAE0434300.1"/>
    </source>
</evidence>
<sequence length="240" mass="27495">MKHVDKGCLSDLDQGPIVHETIKGLHQDRSTCGNESFHNPFNTIFEKISHVGPLKAHLLMLKQSESFNSRRSWKAYGIGIAELIFPEKVLHINSIIKEYFPEQNVFGESHVLPVPTDLPLGAEVAPFVCQVKKLKDHLPLFKGTAEEKQAASATLVQCGKRKDTTRFSSQTKWYANVCEGIGIPAPLKKTNDREIEFFQKLRGKYSSLHEFSMDWSIYTLLYDWLTPKLPQFLWRRQSYS</sequence>
<gene>
    <name evidence="1" type="ORF">ASTO00021_LOCUS4600</name>
</gene>
<proteinExistence type="predicted"/>